<dbReference type="PROSITE" id="PS50937">
    <property type="entry name" value="HTH_MERR_2"/>
    <property type="match status" value="1"/>
</dbReference>
<dbReference type="InterPro" id="IPR047057">
    <property type="entry name" value="MerR_fam"/>
</dbReference>
<evidence type="ECO:0000313" key="7">
    <source>
        <dbReference type="EMBL" id="MFB9838792.1"/>
    </source>
</evidence>
<proteinExistence type="predicted"/>
<organism evidence="7 8">
    <name type="scientific">Actinoallomurus acaciae</name>
    <dbReference type="NCBI Taxonomy" id="502577"/>
    <lineage>
        <taxon>Bacteria</taxon>
        <taxon>Bacillati</taxon>
        <taxon>Actinomycetota</taxon>
        <taxon>Actinomycetes</taxon>
        <taxon>Streptosporangiales</taxon>
        <taxon>Thermomonosporaceae</taxon>
        <taxon>Actinoallomurus</taxon>
    </lineage>
</organism>
<keyword evidence="2" id="KW-0805">Transcription regulation</keyword>
<evidence type="ECO:0000313" key="8">
    <source>
        <dbReference type="Proteomes" id="UP001589627"/>
    </source>
</evidence>
<comment type="caution">
    <text evidence="7">The sequence shown here is derived from an EMBL/GenBank/DDBJ whole genome shotgun (WGS) entry which is preliminary data.</text>
</comment>
<reference evidence="7 8" key="1">
    <citation type="submission" date="2024-09" db="EMBL/GenBank/DDBJ databases">
        <authorList>
            <person name="Sun Q."/>
            <person name="Mori K."/>
        </authorList>
    </citation>
    <scope>NUCLEOTIDE SEQUENCE [LARGE SCALE GENOMIC DNA]</scope>
    <source>
        <strain evidence="7 8">TBRC 0563</strain>
    </source>
</reference>
<keyword evidence="3" id="KW-0238">DNA-binding</keyword>
<feature type="region of interest" description="Disordered" evidence="5">
    <location>
        <begin position="132"/>
        <end position="153"/>
    </location>
</feature>
<dbReference type="Gene3D" id="1.10.1660.10">
    <property type="match status" value="1"/>
</dbReference>
<evidence type="ECO:0000259" key="6">
    <source>
        <dbReference type="PROSITE" id="PS50937"/>
    </source>
</evidence>
<dbReference type="Pfam" id="PF13411">
    <property type="entry name" value="MerR_1"/>
    <property type="match status" value="1"/>
</dbReference>
<dbReference type="Proteomes" id="UP001589627">
    <property type="component" value="Unassembled WGS sequence"/>
</dbReference>
<dbReference type="SMART" id="SM00422">
    <property type="entry name" value="HTH_MERR"/>
    <property type="match status" value="1"/>
</dbReference>
<protein>
    <submittedName>
        <fullName evidence="7">MerR family transcriptional regulator</fullName>
    </submittedName>
</protein>
<dbReference type="PANTHER" id="PTHR30204:SF69">
    <property type="entry name" value="MERR-FAMILY TRANSCRIPTIONAL REGULATOR"/>
    <property type="match status" value="1"/>
</dbReference>
<keyword evidence="1" id="KW-0678">Repressor</keyword>
<evidence type="ECO:0000256" key="5">
    <source>
        <dbReference type="SAM" id="MobiDB-lite"/>
    </source>
</evidence>
<dbReference type="PRINTS" id="PR00040">
    <property type="entry name" value="HTHMERR"/>
</dbReference>
<dbReference type="RefSeq" id="WP_378211880.1">
    <property type="nucleotide sequence ID" value="NZ_JBHLZP010000577.1"/>
</dbReference>
<dbReference type="SUPFAM" id="SSF46955">
    <property type="entry name" value="Putative DNA-binding domain"/>
    <property type="match status" value="1"/>
</dbReference>
<dbReference type="CDD" id="cd01282">
    <property type="entry name" value="HTH_MerR-like_sg3"/>
    <property type="match status" value="1"/>
</dbReference>
<accession>A0ABV5YWL3</accession>
<name>A0ABV5YWL3_9ACTN</name>
<feature type="domain" description="HTH merR-type" evidence="6">
    <location>
        <begin position="12"/>
        <end position="80"/>
    </location>
</feature>
<evidence type="ECO:0000256" key="2">
    <source>
        <dbReference type="ARBA" id="ARBA00023015"/>
    </source>
</evidence>
<gene>
    <name evidence="7" type="ORF">ACFFNX_42270</name>
</gene>
<sequence length="153" mass="17004">MDVKVNLGAESHMRIGALARQTGVSRRLLRYYEEQGLLRPRRLANGYREYAESDVTAVRHIRVLLAAGLPTAVIARLLHCVHDDGERLVPSSCPGMVTDLRRERRRIADAITRLQSSQRALDTMLDAVQPRPGGAARLELKDASAPSRTSVPR</sequence>
<dbReference type="InterPro" id="IPR000551">
    <property type="entry name" value="MerR-type_HTH_dom"/>
</dbReference>
<evidence type="ECO:0000256" key="4">
    <source>
        <dbReference type="ARBA" id="ARBA00023163"/>
    </source>
</evidence>
<keyword evidence="4" id="KW-0804">Transcription</keyword>
<dbReference type="InterPro" id="IPR009061">
    <property type="entry name" value="DNA-bd_dom_put_sf"/>
</dbReference>
<keyword evidence="8" id="KW-1185">Reference proteome</keyword>
<dbReference type="PANTHER" id="PTHR30204">
    <property type="entry name" value="REDOX-CYCLING DRUG-SENSING TRANSCRIPTIONAL ACTIVATOR SOXR"/>
    <property type="match status" value="1"/>
</dbReference>
<dbReference type="EMBL" id="JBHLZP010000577">
    <property type="protein sequence ID" value="MFB9838792.1"/>
    <property type="molecule type" value="Genomic_DNA"/>
</dbReference>
<evidence type="ECO:0000256" key="1">
    <source>
        <dbReference type="ARBA" id="ARBA00022491"/>
    </source>
</evidence>
<dbReference type="PROSITE" id="PS00552">
    <property type="entry name" value="HTH_MERR_1"/>
    <property type="match status" value="1"/>
</dbReference>
<evidence type="ECO:0000256" key="3">
    <source>
        <dbReference type="ARBA" id="ARBA00023125"/>
    </source>
</evidence>